<dbReference type="SUPFAM" id="SSF55048">
    <property type="entry name" value="Probable ACP-binding domain of malonyl-CoA ACP transacylase"/>
    <property type="match status" value="1"/>
</dbReference>
<dbReference type="InterPro" id="IPR011032">
    <property type="entry name" value="GroES-like_sf"/>
</dbReference>
<dbReference type="InterPro" id="IPR020806">
    <property type="entry name" value="PKS_PP-bd"/>
</dbReference>
<evidence type="ECO:0000256" key="10">
    <source>
        <dbReference type="SAM" id="Coils"/>
    </source>
</evidence>
<dbReference type="PANTHER" id="PTHR43775">
    <property type="entry name" value="FATTY ACID SYNTHASE"/>
    <property type="match status" value="1"/>
</dbReference>
<feature type="region of interest" description="Disordered" evidence="11">
    <location>
        <begin position="1327"/>
        <end position="1346"/>
    </location>
</feature>
<dbReference type="SMART" id="SM00829">
    <property type="entry name" value="PKS_ER"/>
    <property type="match status" value="1"/>
</dbReference>
<dbReference type="PROSITE" id="PS50075">
    <property type="entry name" value="CARRIER"/>
    <property type="match status" value="1"/>
</dbReference>
<dbReference type="InterPro" id="IPR013968">
    <property type="entry name" value="PKS_KR"/>
</dbReference>
<evidence type="ECO:0000256" key="11">
    <source>
        <dbReference type="SAM" id="MobiDB-lite"/>
    </source>
</evidence>
<keyword evidence="8" id="KW-0012">Acyltransferase</keyword>
<evidence type="ECO:0000256" key="4">
    <source>
        <dbReference type="ARBA" id="ARBA00022679"/>
    </source>
</evidence>
<dbReference type="Pfam" id="PF08240">
    <property type="entry name" value="ADH_N"/>
    <property type="match status" value="1"/>
</dbReference>
<dbReference type="PROSITE" id="PS00606">
    <property type="entry name" value="KS3_1"/>
    <property type="match status" value="1"/>
</dbReference>
<dbReference type="InterPro" id="IPR014030">
    <property type="entry name" value="Ketoacyl_synth_N"/>
</dbReference>
<feature type="compositionally biased region" description="Low complexity" evidence="11">
    <location>
        <begin position="465"/>
        <end position="478"/>
    </location>
</feature>
<dbReference type="InterPro" id="IPR032821">
    <property type="entry name" value="PKS_assoc"/>
</dbReference>
<dbReference type="Gene3D" id="1.10.1200.10">
    <property type="entry name" value="ACP-like"/>
    <property type="match status" value="1"/>
</dbReference>
<dbReference type="GO" id="GO:0006633">
    <property type="term" value="P:fatty acid biosynthetic process"/>
    <property type="evidence" value="ECO:0007669"/>
    <property type="project" value="InterPro"/>
</dbReference>
<dbReference type="EMBL" id="AP023396">
    <property type="protein sequence ID" value="BCK56787.1"/>
    <property type="molecule type" value="Genomic_DNA"/>
</dbReference>
<dbReference type="Gene3D" id="3.90.180.10">
    <property type="entry name" value="Medium-chain alcohol dehydrogenases, catalytic domain"/>
    <property type="match status" value="1"/>
</dbReference>
<dbReference type="SMART" id="SM01294">
    <property type="entry name" value="PKS_PP_betabranch"/>
    <property type="match status" value="1"/>
</dbReference>
<dbReference type="InterPro" id="IPR016036">
    <property type="entry name" value="Malonyl_transacylase_ACP-bd"/>
</dbReference>
<evidence type="ECO:0000259" key="13">
    <source>
        <dbReference type="PROSITE" id="PS52004"/>
    </source>
</evidence>
<dbReference type="Pfam" id="PF16197">
    <property type="entry name" value="KAsynt_C_assoc"/>
    <property type="match status" value="1"/>
</dbReference>
<dbReference type="InterPro" id="IPR013154">
    <property type="entry name" value="ADH-like_N"/>
</dbReference>
<feature type="active site" description="Proton acceptor; for dehydratase activity" evidence="9">
    <location>
        <position position="1046"/>
    </location>
</feature>
<dbReference type="InterPro" id="IPR036291">
    <property type="entry name" value="NAD(P)-bd_dom_sf"/>
</dbReference>
<dbReference type="CDD" id="cd08956">
    <property type="entry name" value="KR_3_FAS_SDR_x"/>
    <property type="match status" value="1"/>
</dbReference>
<keyword evidence="6" id="KW-0443">Lipid metabolism</keyword>
<evidence type="ECO:0000256" key="7">
    <source>
        <dbReference type="ARBA" id="ARBA00023268"/>
    </source>
</evidence>
<evidence type="ECO:0000256" key="6">
    <source>
        <dbReference type="ARBA" id="ARBA00023098"/>
    </source>
</evidence>
<dbReference type="Pfam" id="PF22953">
    <property type="entry name" value="SpnB_Rossmann"/>
    <property type="match status" value="1"/>
</dbReference>
<dbReference type="InterPro" id="IPR014031">
    <property type="entry name" value="Ketoacyl_synth_C"/>
</dbReference>
<name>A0A7G1KNJ2_9NOCA</name>
<dbReference type="InterPro" id="IPR018201">
    <property type="entry name" value="Ketoacyl_synth_AS"/>
</dbReference>
<dbReference type="InterPro" id="IPR055123">
    <property type="entry name" value="SpnB-like_Rossmann"/>
</dbReference>
<dbReference type="SMART" id="SM00825">
    <property type="entry name" value="PKS_KS"/>
    <property type="match status" value="1"/>
</dbReference>
<dbReference type="Pfam" id="PF00550">
    <property type="entry name" value="PP-binding"/>
    <property type="match status" value="1"/>
</dbReference>
<dbReference type="RefSeq" id="WP_187683799.1">
    <property type="nucleotide sequence ID" value="NZ_AP023396.1"/>
</dbReference>
<dbReference type="Pfam" id="PF21089">
    <property type="entry name" value="PKS_DH_N"/>
    <property type="match status" value="1"/>
</dbReference>
<dbReference type="SMART" id="SM00823">
    <property type="entry name" value="PKS_PP"/>
    <property type="match status" value="1"/>
</dbReference>
<dbReference type="Pfam" id="PF00109">
    <property type="entry name" value="ketoacyl-synt"/>
    <property type="match status" value="1"/>
</dbReference>
<evidence type="ECO:0000256" key="2">
    <source>
        <dbReference type="ARBA" id="ARBA00022450"/>
    </source>
</evidence>
<comment type="pathway">
    <text evidence="1">Lipid metabolism.</text>
</comment>
<evidence type="ECO:0000256" key="5">
    <source>
        <dbReference type="ARBA" id="ARBA00022832"/>
    </source>
</evidence>
<keyword evidence="10" id="KW-0175">Coiled coil</keyword>
<proteinExistence type="predicted"/>
<dbReference type="SUPFAM" id="SSF53901">
    <property type="entry name" value="Thiolase-like"/>
    <property type="match status" value="1"/>
</dbReference>
<dbReference type="Pfam" id="PF13602">
    <property type="entry name" value="ADH_zinc_N_2"/>
    <property type="match status" value="1"/>
</dbReference>
<dbReference type="InterPro" id="IPR042104">
    <property type="entry name" value="PKS_dehydratase_sf"/>
</dbReference>
<dbReference type="FunFam" id="3.90.180.10:FF:000032">
    <property type="entry name" value="Probable polyketide synthase pks1"/>
    <property type="match status" value="1"/>
</dbReference>
<evidence type="ECO:0000313" key="16">
    <source>
        <dbReference type="Proteomes" id="UP000516173"/>
    </source>
</evidence>
<dbReference type="Proteomes" id="UP000516173">
    <property type="component" value="Chromosome"/>
</dbReference>
<dbReference type="SUPFAM" id="SSF50129">
    <property type="entry name" value="GroES-like"/>
    <property type="match status" value="1"/>
</dbReference>
<dbReference type="InterPro" id="IPR036736">
    <property type="entry name" value="ACP-like_sf"/>
</dbReference>
<feature type="domain" description="Carrier" evidence="12">
    <location>
        <begin position="2088"/>
        <end position="2163"/>
    </location>
</feature>
<dbReference type="CDD" id="cd05195">
    <property type="entry name" value="enoyl_red"/>
    <property type="match status" value="1"/>
</dbReference>
<dbReference type="Pfam" id="PF08659">
    <property type="entry name" value="KR"/>
    <property type="match status" value="1"/>
</dbReference>
<feature type="region of interest" description="N-terminal hotdog fold" evidence="9">
    <location>
        <begin position="1014"/>
        <end position="1134"/>
    </location>
</feature>
<reference evidence="15 16" key="1">
    <citation type="submission" date="2020-08" db="EMBL/GenBank/DDBJ databases">
        <title>Genome Sequencing of Nocardia wallacei strain FMUON74 and assembly.</title>
        <authorList>
            <person name="Toyokawa M."/>
            <person name="Uesaka K."/>
        </authorList>
    </citation>
    <scope>NUCLEOTIDE SEQUENCE [LARGE SCALE GENOMIC DNA]</scope>
    <source>
        <strain evidence="15 16">FMUON74</strain>
    </source>
</reference>
<dbReference type="InterPro" id="IPR002364">
    <property type="entry name" value="Quin_OxRdtase/zeta-crystal_CS"/>
</dbReference>
<dbReference type="PROSITE" id="PS01162">
    <property type="entry name" value="QOR_ZETA_CRYSTAL"/>
    <property type="match status" value="1"/>
</dbReference>
<dbReference type="InterPro" id="IPR057326">
    <property type="entry name" value="KR_dom"/>
</dbReference>
<dbReference type="CDD" id="cd00833">
    <property type="entry name" value="PKS"/>
    <property type="match status" value="1"/>
</dbReference>
<keyword evidence="16" id="KW-1185">Reference proteome</keyword>
<feature type="region of interest" description="C-terminal hotdog fold" evidence="9">
    <location>
        <begin position="1151"/>
        <end position="1299"/>
    </location>
</feature>
<dbReference type="PROSITE" id="PS52004">
    <property type="entry name" value="KS3_2"/>
    <property type="match status" value="1"/>
</dbReference>
<dbReference type="SMART" id="SM00822">
    <property type="entry name" value="PKS_KR"/>
    <property type="match status" value="1"/>
</dbReference>
<dbReference type="InterPro" id="IPR014043">
    <property type="entry name" value="Acyl_transferase_dom"/>
</dbReference>
<dbReference type="Gene3D" id="3.40.50.11460">
    <property type="match status" value="1"/>
</dbReference>
<dbReference type="FunFam" id="3.40.47.10:FF:000019">
    <property type="entry name" value="Polyketide synthase type I"/>
    <property type="match status" value="1"/>
</dbReference>
<keyword evidence="2" id="KW-0596">Phosphopantetheine</keyword>
<keyword evidence="5" id="KW-0276">Fatty acid metabolism</keyword>
<dbReference type="Pfam" id="PF22621">
    <property type="entry name" value="CurL-like_PKS_C"/>
    <property type="match status" value="1"/>
</dbReference>
<evidence type="ECO:0000259" key="12">
    <source>
        <dbReference type="PROSITE" id="PS50075"/>
    </source>
</evidence>
<dbReference type="InterPro" id="IPR016039">
    <property type="entry name" value="Thiolase-like"/>
</dbReference>
<dbReference type="GO" id="GO:0008270">
    <property type="term" value="F:zinc ion binding"/>
    <property type="evidence" value="ECO:0007669"/>
    <property type="project" value="InterPro"/>
</dbReference>
<feature type="compositionally biased region" description="Polar residues" evidence="11">
    <location>
        <begin position="479"/>
        <end position="492"/>
    </location>
</feature>
<dbReference type="SMART" id="SM00827">
    <property type="entry name" value="PKS_AT"/>
    <property type="match status" value="1"/>
</dbReference>
<feature type="domain" description="PKS/mFAS DH" evidence="14">
    <location>
        <begin position="1014"/>
        <end position="1299"/>
    </location>
</feature>
<dbReference type="Gene3D" id="3.30.70.3290">
    <property type="match status" value="1"/>
</dbReference>
<dbReference type="SMART" id="SM00826">
    <property type="entry name" value="PKS_DH"/>
    <property type="match status" value="1"/>
</dbReference>
<dbReference type="InterPro" id="IPR049552">
    <property type="entry name" value="PKS_DH_N"/>
</dbReference>
<feature type="region of interest" description="Disordered" evidence="11">
    <location>
        <begin position="1112"/>
        <end position="1134"/>
    </location>
</feature>
<dbReference type="GO" id="GO:0016491">
    <property type="term" value="F:oxidoreductase activity"/>
    <property type="evidence" value="ECO:0007669"/>
    <property type="project" value="InterPro"/>
</dbReference>
<dbReference type="Pfam" id="PF02801">
    <property type="entry name" value="Ketoacyl-synt_C"/>
    <property type="match status" value="1"/>
</dbReference>
<dbReference type="PANTHER" id="PTHR43775:SF51">
    <property type="entry name" value="INACTIVE PHENOLPHTHIOCEROL SYNTHESIS POLYKETIDE SYNTHASE TYPE I PKS1-RELATED"/>
    <property type="match status" value="1"/>
</dbReference>
<dbReference type="FunFam" id="1.10.1200.10:FF:000007">
    <property type="entry name" value="Probable polyketide synthase pks17"/>
    <property type="match status" value="1"/>
</dbReference>
<evidence type="ECO:0000259" key="14">
    <source>
        <dbReference type="PROSITE" id="PS52019"/>
    </source>
</evidence>
<accession>A0A7G1KNJ2</accession>
<dbReference type="Pfam" id="PF00698">
    <property type="entry name" value="Acyl_transf_1"/>
    <property type="match status" value="1"/>
</dbReference>
<feature type="domain" description="Ketosynthase family 3 (KS3)" evidence="13">
    <location>
        <begin position="34"/>
        <end position="452"/>
    </location>
</feature>
<sequence length="2238" mass="236150">MTNPNAELTEALRAALVERDRLRRENSRLAERLDEPIAVIGMSCRFPGGVHGPDQWWEFLAAGGDGITGFPEDRGWRDDDRAERGDYPRVGGFLDTALDFDPDMFGISPREALATDPQQRLLLEASWEAIEHARLDPLALRGSQTAVFAGVMYHDYADRLGAVPERVEGHLRTGSLGSVVSGRVAFALGLHGPAVTIDTACSSSLVAMHLAGHALRQRECSLALAGGVTVMSTPKVFAEFARQGGLAPDGRCKAFGAGADGTGWSEGVGVLVLERLSDARRLGHRVLAVLRGSAVNSDGASNGLTAPNGPAQQRVIRQALAAAALRPDDIDMVEGHGTGTRLGDPVEIQALLDTYGPGRTRPLWLGSAKSNVGHTQAAAGMAGVIKAVMAMSHGTIPPTLHAKTPSPHVDWTEAPLHLPTTPQPWPTTGHPRRAAVSSFGISGTNAHIILEQPPAHQPAPTGIQPPATRRTAARPGTTQPHTTEQRPTQPITVRTERPAAGPHITDHGATRPGITGETGPGMSPPTTTRGAVGAITPRVADPGVARAATVADGEGVGAQAGPVAWPLSGRTEAGLIGQAGRLAEHVGGRPEVAAGDIGFSLATTRSRFARRAVVLGRDRDELIERLGVLAADGRSPGVVRGTAHPKAKTALLFPGQGSQRPGMGRELHAHYPVFADAFDEVAGLLDPKLERPVREIAWAPADHPDAVLLDRTDFTQAALFTVEVALYRLLESWGVAPDFLLGHSIGEVSAAYLAGVWSLTDAAALVAARGRLMQRLPSGGAMLAVTADERTADELVAPYEGRVAIAAVNGPAALVISGDEPAIDEIASAAEARGHTAKRLRVSHAFHSPRMRPMLEDFADVCAALTYRPPRLPIISDLTGLPADPAAVRTPDYWVRHVAEPVRFADGVRWLRDTGRVTVFAEVGPGAALSSLVAGADDDAVVTPLLRPDRPEPEAITTAVAEAYVAGAAVDWAALVPGARVVDLPTYAFAHQRFWLEHTPRADVRAAGLTAADHPLLAAVVAAPDGAATVLTGTLSVRDQPWLADHRIGGQVLAPATLFVELALRAADEVGSHGIADLTVVTPLVLAEEPVRVQVRVEPPGAEGRRAFTVHARDDNGPWTTHAEGTLAEESSRETAPRRVAQAAAWPPPGAVALAPEELYRRLADAGLRYGPAFQGMREVWRDGSDLCARVALSENIDTGRFGLHPALLDAALHALVALADAAVPATGPRDGLGGDARVRLPFSWRGIELPARGATELRVRLCTPAPDRITLSATDPAGAPVITVDSLELRQAPAVSVTPAGPPLYAVHWGPASEPSGDPLPVEVRLAGTDRPPASSAADGNSARAQPGVIVLPADADSAEPVAATVRNHVAHTLARMQRLLVDEPDTTLVVLTHGAVATDPARERPDLAGAAVWGLVRSAQAEYPDRIVLLDADGAAPAVLGTTQLTPLIARVLATGEPQLAVRDGGLLVPRLSRLAAPAGPDLLRGDPWRLVVTEPGTLDTVTLRPAAETPKPLAPHQVRVAMRAAGVNFRDILIGLGMYPDPNAVLGGEGAGTVLEVGSRVTAFAPGDRVMGLFDGIGSTVTTDHRLVARIPDGWTYAQAAAVPVVFLTAYYALADLAGLRAGESVLVHAAAGGVGTAATQLARHWGAEVFATASPGKWQVLRERGLDADHLANSRTLEFEQHFRTVTDGRGMDVVLDSLAGDFVDASLRLLPRGGRFVEMGVTDVRDPETVAERHPGVSYHSFLISEVDPDRIRAMLTDLVTLFDRRVLTPPPITGWDVRDAVTALRHVGQARHIGKVVLTCPRPLDPAGTVLITGGTGMIGAAVARHLVSHYGIRRLLLTSRAGENAPGAMELAKELTAGDAHVEIVACDVTDRAAVAQLLRRFRAPHPLTAVVHAAGTVDDALFAGQSPEKLARVLRPKVDAAWHLHELTRAQDLAAFVVFSSAAGVLGTPGQANYAAANGFLDALASVRQHDGLPGSSLAWGLWAEQSAVSAHLGARDRARMERGGFRTLTTAQALGLFDAAMRSSLPVTVPIRLDTAAVTDPPPLLRGLVRRRRAAATAAPEPADFAARLAGHTVEEQHRLLLELLARHVAAVLDHDPGRAFDGHRRFADLGFDSLTTVELRNQLRRSTGVTISPTAIFDYPTPAALAEHLRGRMDPPTAAAGNLVADLERDLDRVAESDIPRADLERLAAKLAAALHRHQPDATVDLIEIAGDDEIFDLIDRRSDGLRT</sequence>
<dbReference type="PROSITE" id="PS00012">
    <property type="entry name" value="PHOSPHOPANTETHEINE"/>
    <property type="match status" value="1"/>
</dbReference>
<feature type="region of interest" description="Disordered" evidence="11">
    <location>
        <begin position="454"/>
        <end position="527"/>
    </location>
</feature>
<dbReference type="InterPro" id="IPR020841">
    <property type="entry name" value="PKS_Beta-ketoAc_synthase_dom"/>
</dbReference>
<dbReference type="GeneID" id="80349015"/>
<dbReference type="SUPFAM" id="SSF51735">
    <property type="entry name" value="NAD(P)-binding Rossmann-fold domains"/>
    <property type="match status" value="3"/>
</dbReference>
<keyword evidence="7" id="KW-0511">Multifunctional enzyme</keyword>
<feature type="coiled-coil region" evidence="10">
    <location>
        <begin position="5"/>
        <end position="32"/>
    </location>
</feature>
<dbReference type="GO" id="GO:0004315">
    <property type="term" value="F:3-oxoacyl-[acyl-carrier-protein] synthase activity"/>
    <property type="evidence" value="ECO:0007669"/>
    <property type="project" value="InterPro"/>
</dbReference>
<dbReference type="GO" id="GO:0004312">
    <property type="term" value="F:fatty acid synthase activity"/>
    <property type="evidence" value="ECO:0007669"/>
    <property type="project" value="TreeGrafter"/>
</dbReference>
<dbReference type="InterPro" id="IPR020807">
    <property type="entry name" value="PKS_DH"/>
</dbReference>
<evidence type="ECO:0000256" key="9">
    <source>
        <dbReference type="PROSITE-ProRule" id="PRU01363"/>
    </source>
</evidence>
<feature type="active site" description="Proton donor; for dehydratase activity" evidence="9">
    <location>
        <position position="1210"/>
    </location>
</feature>
<dbReference type="InterPro" id="IPR020843">
    <property type="entry name" value="ER"/>
</dbReference>
<keyword evidence="3" id="KW-0597">Phosphoprotein</keyword>
<evidence type="ECO:0000256" key="8">
    <source>
        <dbReference type="ARBA" id="ARBA00023315"/>
    </source>
</evidence>
<dbReference type="Gene3D" id="3.40.50.720">
    <property type="entry name" value="NAD(P)-binding Rossmann-like Domain"/>
    <property type="match status" value="1"/>
</dbReference>
<evidence type="ECO:0000256" key="3">
    <source>
        <dbReference type="ARBA" id="ARBA00022553"/>
    </source>
</evidence>
<dbReference type="InterPro" id="IPR049551">
    <property type="entry name" value="PKS_DH_C"/>
</dbReference>
<evidence type="ECO:0000313" key="15">
    <source>
        <dbReference type="EMBL" id="BCK56787.1"/>
    </source>
</evidence>
<dbReference type="Gene3D" id="3.40.366.10">
    <property type="entry name" value="Malonyl-Coenzyme A Acyl Carrier Protein, domain 2"/>
    <property type="match status" value="1"/>
</dbReference>
<dbReference type="SUPFAM" id="SSF52151">
    <property type="entry name" value="FabD/lysophospholipase-like"/>
    <property type="match status" value="1"/>
</dbReference>
<dbReference type="InterPro" id="IPR006162">
    <property type="entry name" value="Ppantetheine_attach_site"/>
</dbReference>
<dbReference type="Pfam" id="PF14765">
    <property type="entry name" value="PS-DH"/>
    <property type="match status" value="1"/>
</dbReference>
<dbReference type="Gene3D" id="3.40.47.10">
    <property type="match status" value="1"/>
</dbReference>
<dbReference type="InterPro" id="IPR050091">
    <property type="entry name" value="PKS_NRPS_Biosynth_Enz"/>
</dbReference>
<evidence type="ECO:0000256" key="1">
    <source>
        <dbReference type="ARBA" id="ARBA00005189"/>
    </source>
</evidence>
<dbReference type="InterPro" id="IPR009081">
    <property type="entry name" value="PP-bd_ACP"/>
</dbReference>
<dbReference type="Gene3D" id="3.10.129.110">
    <property type="entry name" value="Polyketide synthase dehydratase"/>
    <property type="match status" value="1"/>
</dbReference>
<dbReference type="InterPro" id="IPR049900">
    <property type="entry name" value="PKS_mFAS_DH"/>
</dbReference>
<dbReference type="InterPro" id="IPR001227">
    <property type="entry name" value="Ac_transferase_dom_sf"/>
</dbReference>
<protein>
    <submittedName>
        <fullName evidence="15">Uncharacterized protein</fullName>
    </submittedName>
</protein>
<dbReference type="GO" id="GO:0031177">
    <property type="term" value="F:phosphopantetheine binding"/>
    <property type="evidence" value="ECO:0007669"/>
    <property type="project" value="InterPro"/>
</dbReference>
<dbReference type="InterPro" id="IPR016035">
    <property type="entry name" value="Acyl_Trfase/lysoPLipase"/>
</dbReference>
<dbReference type="SUPFAM" id="SSF47336">
    <property type="entry name" value="ACP-like"/>
    <property type="match status" value="1"/>
</dbReference>
<organism evidence="15 16">
    <name type="scientific">Nocardia wallacei</name>
    <dbReference type="NCBI Taxonomy" id="480035"/>
    <lineage>
        <taxon>Bacteria</taxon>
        <taxon>Bacillati</taxon>
        <taxon>Actinomycetota</taxon>
        <taxon>Actinomycetes</taxon>
        <taxon>Mycobacteriales</taxon>
        <taxon>Nocardiaceae</taxon>
        <taxon>Nocardia</taxon>
    </lineage>
</organism>
<dbReference type="KEGG" id="nwl:NWFMUON74_45590"/>
<gene>
    <name evidence="15" type="ORF">NWFMUON74_45590</name>
</gene>
<keyword evidence="4" id="KW-0808">Transferase</keyword>
<dbReference type="FunFam" id="3.40.50.720:FF:000209">
    <property type="entry name" value="Polyketide synthase Pks12"/>
    <property type="match status" value="1"/>
</dbReference>
<dbReference type="PROSITE" id="PS52019">
    <property type="entry name" value="PKS_MFAS_DH"/>
    <property type="match status" value="1"/>
</dbReference>